<feature type="compositionally biased region" description="Polar residues" evidence="1">
    <location>
        <begin position="91"/>
        <end position="111"/>
    </location>
</feature>
<dbReference type="AlphaFoldDB" id="A0A9P6ACC0"/>
<feature type="compositionally biased region" description="Basic and acidic residues" evidence="1">
    <location>
        <begin position="31"/>
        <end position="46"/>
    </location>
</feature>
<evidence type="ECO:0000313" key="3">
    <source>
        <dbReference type="Proteomes" id="UP000886523"/>
    </source>
</evidence>
<proteinExistence type="predicted"/>
<sequence>MNSAWSTALGRFFNDWQLPVLNCATTQPHNSPDRFRPGPRHDKKAQNDGPIGSMSNGNTPGDNAQNNNAPNDNAPNNDAPNDDVPNEDATDNNTPSSTAPNKDTMSTTPNETRPPAMCRMRAPRTTHRRGGCVVPYKVPLPA</sequence>
<keyword evidence="3" id="KW-1185">Reference proteome</keyword>
<name>A0A9P6ACC0_9AGAM</name>
<comment type="caution">
    <text evidence="2">The sequence shown here is derived from an EMBL/GenBank/DDBJ whole genome shotgun (WGS) entry which is preliminary data.</text>
</comment>
<feature type="compositionally biased region" description="Acidic residues" evidence="1">
    <location>
        <begin position="80"/>
        <end position="90"/>
    </location>
</feature>
<protein>
    <submittedName>
        <fullName evidence="2">Uncharacterized protein</fullName>
    </submittedName>
</protein>
<feature type="compositionally biased region" description="Low complexity" evidence="1">
    <location>
        <begin position="60"/>
        <end position="79"/>
    </location>
</feature>
<evidence type="ECO:0000256" key="1">
    <source>
        <dbReference type="SAM" id="MobiDB-lite"/>
    </source>
</evidence>
<evidence type="ECO:0000313" key="2">
    <source>
        <dbReference type="EMBL" id="KAF9502785.1"/>
    </source>
</evidence>
<gene>
    <name evidence="2" type="ORF">BS47DRAFT_1370016</name>
</gene>
<accession>A0A9P6ACC0</accession>
<reference evidence="2" key="1">
    <citation type="journal article" date="2020" name="Nat. Commun.">
        <title>Large-scale genome sequencing of mycorrhizal fungi provides insights into the early evolution of symbiotic traits.</title>
        <authorList>
            <person name="Miyauchi S."/>
            <person name="Kiss E."/>
            <person name="Kuo A."/>
            <person name="Drula E."/>
            <person name="Kohler A."/>
            <person name="Sanchez-Garcia M."/>
            <person name="Morin E."/>
            <person name="Andreopoulos B."/>
            <person name="Barry K.W."/>
            <person name="Bonito G."/>
            <person name="Buee M."/>
            <person name="Carver A."/>
            <person name="Chen C."/>
            <person name="Cichocki N."/>
            <person name="Clum A."/>
            <person name="Culley D."/>
            <person name="Crous P.W."/>
            <person name="Fauchery L."/>
            <person name="Girlanda M."/>
            <person name="Hayes R.D."/>
            <person name="Keri Z."/>
            <person name="LaButti K."/>
            <person name="Lipzen A."/>
            <person name="Lombard V."/>
            <person name="Magnuson J."/>
            <person name="Maillard F."/>
            <person name="Murat C."/>
            <person name="Nolan M."/>
            <person name="Ohm R.A."/>
            <person name="Pangilinan J."/>
            <person name="Pereira M.F."/>
            <person name="Perotto S."/>
            <person name="Peter M."/>
            <person name="Pfister S."/>
            <person name="Riley R."/>
            <person name="Sitrit Y."/>
            <person name="Stielow J.B."/>
            <person name="Szollosi G."/>
            <person name="Zifcakova L."/>
            <person name="Stursova M."/>
            <person name="Spatafora J.W."/>
            <person name="Tedersoo L."/>
            <person name="Vaario L.M."/>
            <person name="Yamada A."/>
            <person name="Yan M."/>
            <person name="Wang P."/>
            <person name="Xu J."/>
            <person name="Bruns T."/>
            <person name="Baldrian P."/>
            <person name="Vilgalys R."/>
            <person name="Dunand C."/>
            <person name="Henrissat B."/>
            <person name="Grigoriev I.V."/>
            <person name="Hibbett D."/>
            <person name="Nagy L.G."/>
            <person name="Martin F.M."/>
        </authorList>
    </citation>
    <scope>NUCLEOTIDE SEQUENCE</scope>
    <source>
        <strain evidence="2">UP504</strain>
    </source>
</reference>
<feature type="compositionally biased region" description="Basic residues" evidence="1">
    <location>
        <begin position="121"/>
        <end position="130"/>
    </location>
</feature>
<dbReference type="EMBL" id="MU129618">
    <property type="protein sequence ID" value="KAF9502785.1"/>
    <property type="molecule type" value="Genomic_DNA"/>
</dbReference>
<feature type="region of interest" description="Disordered" evidence="1">
    <location>
        <begin position="24"/>
        <end position="132"/>
    </location>
</feature>
<dbReference type="Proteomes" id="UP000886523">
    <property type="component" value="Unassembled WGS sequence"/>
</dbReference>
<organism evidence="2 3">
    <name type="scientific">Hydnum rufescens UP504</name>
    <dbReference type="NCBI Taxonomy" id="1448309"/>
    <lineage>
        <taxon>Eukaryota</taxon>
        <taxon>Fungi</taxon>
        <taxon>Dikarya</taxon>
        <taxon>Basidiomycota</taxon>
        <taxon>Agaricomycotina</taxon>
        <taxon>Agaricomycetes</taxon>
        <taxon>Cantharellales</taxon>
        <taxon>Hydnaceae</taxon>
        <taxon>Hydnum</taxon>
    </lineage>
</organism>